<dbReference type="PIRSF" id="PIRSF037221">
    <property type="entry name" value="DUF1517"/>
    <property type="match status" value="1"/>
</dbReference>
<dbReference type="OrthoDB" id="542507at2759"/>
<dbReference type="AlphaFoldDB" id="A0A9R1XX33"/>
<dbReference type="PANTHER" id="PTHR33975">
    <property type="entry name" value="MYELIN-ASSOCIATED OLIGODENDROCYTE BASIC PROTEIN"/>
    <property type="match status" value="1"/>
</dbReference>
<feature type="transmembrane region" description="Helical" evidence="1">
    <location>
        <begin position="109"/>
        <end position="132"/>
    </location>
</feature>
<evidence type="ECO:0000313" key="3">
    <source>
        <dbReference type="Proteomes" id="UP000235145"/>
    </source>
</evidence>
<evidence type="ECO:0000256" key="1">
    <source>
        <dbReference type="SAM" id="Phobius"/>
    </source>
</evidence>
<reference evidence="2 3" key="1">
    <citation type="journal article" date="2017" name="Nat. Commun.">
        <title>Genome assembly with in vitro proximity ligation data and whole-genome triplication in lettuce.</title>
        <authorList>
            <person name="Reyes-Chin-Wo S."/>
            <person name="Wang Z."/>
            <person name="Yang X."/>
            <person name="Kozik A."/>
            <person name="Arikit S."/>
            <person name="Song C."/>
            <person name="Xia L."/>
            <person name="Froenicke L."/>
            <person name="Lavelle D.O."/>
            <person name="Truco M.J."/>
            <person name="Xia R."/>
            <person name="Zhu S."/>
            <person name="Xu C."/>
            <person name="Xu H."/>
            <person name="Xu X."/>
            <person name="Cox K."/>
            <person name="Korf I."/>
            <person name="Meyers B.C."/>
            <person name="Michelmore R.W."/>
        </authorList>
    </citation>
    <scope>NUCLEOTIDE SEQUENCE [LARGE SCALE GENOMIC DNA]</scope>
    <source>
        <strain evidence="3">cv. Salinas</strain>
        <tissue evidence="2">Seedlings</tissue>
    </source>
</reference>
<comment type="caution">
    <text evidence="2">The sequence shown here is derived from an EMBL/GenBank/DDBJ whole genome shotgun (WGS) entry which is preliminary data.</text>
</comment>
<keyword evidence="1" id="KW-0812">Transmembrane</keyword>
<dbReference type="PANTHER" id="PTHR33975:SF2">
    <property type="entry name" value="MYELIN-ASSOCIATED OLIGODENDROCYTE BASIC PROTEIN"/>
    <property type="match status" value="1"/>
</dbReference>
<dbReference type="EMBL" id="NBSK02000002">
    <property type="protein sequence ID" value="KAJ0223577.1"/>
    <property type="molecule type" value="Genomic_DNA"/>
</dbReference>
<sequence>MANVAFQLQPNFNFNPLFQQTFRSPPLRSLPIKLSFAFKLNYSSYKMIRYSPKLRVECFFMSPKPKGENVIGGIGSLEDNDHNHSCTALAASSGVGSTVGLQPSVGDELGFGASMMMLGSILTVVAFCLVVFNTERKSVLKLQVGLSGTSRSLQKDLNRIAKTANRYSPEGLSSVGLSYLLQETTLALLRHPDFCISGYSSVYTKRSINEVENQFNQLCIEERGKFAVETLVKINNIGKQHATTQIYKDFRNEYIVITIIVAAEGGYNLPTINSSAKLKEALIKLATIPSSRIKALVVLLTPPNENDAVTEQKFLEDYSLLHPL</sequence>
<keyword evidence="1" id="KW-0472">Membrane</keyword>
<gene>
    <name evidence="2" type="ORF">LSAT_V11C200073530</name>
</gene>
<organism evidence="2 3">
    <name type="scientific">Lactuca sativa</name>
    <name type="common">Garden lettuce</name>
    <dbReference type="NCBI Taxonomy" id="4236"/>
    <lineage>
        <taxon>Eukaryota</taxon>
        <taxon>Viridiplantae</taxon>
        <taxon>Streptophyta</taxon>
        <taxon>Embryophyta</taxon>
        <taxon>Tracheophyta</taxon>
        <taxon>Spermatophyta</taxon>
        <taxon>Magnoliopsida</taxon>
        <taxon>eudicotyledons</taxon>
        <taxon>Gunneridae</taxon>
        <taxon>Pentapetalae</taxon>
        <taxon>asterids</taxon>
        <taxon>campanulids</taxon>
        <taxon>Asterales</taxon>
        <taxon>Asteraceae</taxon>
        <taxon>Cichorioideae</taxon>
        <taxon>Cichorieae</taxon>
        <taxon>Lactucinae</taxon>
        <taxon>Lactuca</taxon>
    </lineage>
</organism>
<protein>
    <submittedName>
        <fullName evidence="2">Uncharacterized protein</fullName>
    </submittedName>
</protein>
<dbReference type="InterPro" id="IPR053023">
    <property type="entry name" value="FLAP_modulator"/>
</dbReference>
<accession>A0A9R1XX33</accession>
<keyword evidence="1" id="KW-1133">Transmembrane helix</keyword>
<evidence type="ECO:0000313" key="2">
    <source>
        <dbReference type="EMBL" id="KAJ0223577.1"/>
    </source>
</evidence>
<proteinExistence type="predicted"/>
<dbReference type="InterPro" id="IPR010903">
    <property type="entry name" value="DUF1517"/>
</dbReference>
<keyword evidence="3" id="KW-1185">Reference proteome</keyword>
<dbReference type="GO" id="GO:0009507">
    <property type="term" value="C:chloroplast"/>
    <property type="evidence" value="ECO:0000318"/>
    <property type="project" value="GO_Central"/>
</dbReference>
<dbReference type="Pfam" id="PF07466">
    <property type="entry name" value="DUF1517"/>
    <property type="match status" value="1"/>
</dbReference>
<name>A0A9R1XX33_LACSA</name>
<dbReference type="Proteomes" id="UP000235145">
    <property type="component" value="Unassembled WGS sequence"/>
</dbReference>